<dbReference type="InParanoid" id="K5XEN2"/>
<gene>
    <name evidence="1" type="ORF">AGABI1DRAFT_112083</name>
</gene>
<dbReference type="EMBL" id="JH971387">
    <property type="protein sequence ID" value="EKM81848.1"/>
    <property type="molecule type" value="Genomic_DNA"/>
</dbReference>
<name>K5XEN2_AGABU</name>
<organism evidence="1 2">
    <name type="scientific">Agaricus bisporus var. burnettii (strain JB137-S8 / ATCC MYA-4627 / FGSC 10392)</name>
    <name type="common">White button mushroom</name>
    <dbReference type="NCBI Taxonomy" id="597362"/>
    <lineage>
        <taxon>Eukaryota</taxon>
        <taxon>Fungi</taxon>
        <taxon>Dikarya</taxon>
        <taxon>Basidiomycota</taxon>
        <taxon>Agaricomycotina</taxon>
        <taxon>Agaricomycetes</taxon>
        <taxon>Agaricomycetidae</taxon>
        <taxon>Agaricales</taxon>
        <taxon>Agaricineae</taxon>
        <taxon>Agaricaceae</taxon>
        <taxon>Agaricus</taxon>
    </lineage>
</organism>
<dbReference type="GeneID" id="18823506"/>
<reference evidence="2" key="1">
    <citation type="journal article" date="2012" name="Proc. Natl. Acad. Sci. U.S.A.">
        <title>Genome sequence of the button mushroom Agaricus bisporus reveals mechanisms governing adaptation to a humic-rich ecological niche.</title>
        <authorList>
            <person name="Morin E."/>
            <person name="Kohler A."/>
            <person name="Baker A.R."/>
            <person name="Foulongne-Oriol M."/>
            <person name="Lombard V."/>
            <person name="Nagy L.G."/>
            <person name="Ohm R.A."/>
            <person name="Patyshakuliyeva A."/>
            <person name="Brun A."/>
            <person name="Aerts A.L."/>
            <person name="Bailey A.M."/>
            <person name="Billette C."/>
            <person name="Coutinho P.M."/>
            <person name="Deakin G."/>
            <person name="Doddapaneni H."/>
            <person name="Floudas D."/>
            <person name="Grimwood J."/>
            <person name="Hilden K."/>
            <person name="Kuees U."/>
            <person name="LaButti K.M."/>
            <person name="Lapidus A."/>
            <person name="Lindquist E.A."/>
            <person name="Lucas S.M."/>
            <person name="Murat C."/>
            <person name="Riley R.W."/>
            <person name="Salamov A.A."/>
            <person name="Schmutz J."/>
            <person name="Subramanian V."/>
            <person name="Woesten H.A.B."/>
            <person name="Xu J."/>
            <person name="Eastwood D.C."/>
            <person name="Foster G.D."/>
            <person name="Sonnenberg A.S."/>
            <person name="Cullen D."/>
            <person name="de Vries R.P."/>
            <person name="Lundell T."/>
            <person name="Hibbett D.S."/>
            <person name="Henrissat B."/>
            <person name="Burton K.S."/>
            <person name="Kerrigan R.W."/>
            <person name="Challen M.P."/>
            <person name="Grigoriev I.V."/>
            <person name="Martin F."/>
        </authorList>
    </citation>
    <scope>NUCLEOTIDE SEQUENCE [LARGE SCALE GENOMIC DNA]</scope>
    <source>
        <strain evidence="2">JB137-S8 / ATCC MYA-4627 / FGSC 10392</strain>
    </source>
</reference>
<protein>
    <submittedName>
        <fullName evidence="1">Uncharacterized protein</fullName>
    </submittedName>
</protein>
<dbReference type="RefSeq" id="XP_007327654.1">
    <property type="nucleotide sequence ID" value="XM_007327592.1"/>
</dbReference>
<accession>K5XEN2</accession>
<proteinExistence type="predicted"/>
<dbReference type="AlphaFoldDB" id="K5XEN2"/>
<evidence type="ECO:0000313" key="1">
    <source>
        <dbReference type="EMBL" id="EKM81848.1"/>
    </source>
</evidence>
<keyword evidence="2" id="KW-1185">Reference proteome</keyword>
<dbReference type="OMA" id="CKAICVH"/>
<evidence type="ECO:0000313" key="2">
    <source>
        <dbReference type="Proteomes" id="UP000008493"/>
    </source>
</evidence>
<feature type="non-terminal residue" evidence="1">
    <location>
        <position position="69"/>
    </location>
</feature>
<dbReference type="HOGENOM" id="CLU_2782634_0_0_1"/>
<dbReference type="KEGG" id="abp:AGABI1DRAFT112083"/>
<dbReference type="Proteomes" id="UP000008493">
    <property type="component" value="Unassembled WGS sequence"/>
</dbReference>
<sequence length="69" mass="8009">MQHKVKRMPLQRCLPFLKVSYTLMGYNAACKAICVHDKLMKYTYGPWTEQSLDLHHGNDIKSVPVFLGR</sequence>